<dbReference type="AlphaFoldDB" id="A0A1H7HT02"/>
<organism evidence="1 2">
    <name type="scientific">Olivibacter domesticus</name>
    <name type="common">Pseudosphingobacterium domesticum</name>
    <dbReference type="NCBI Taxonomy" id="407022"/>
    <lineage>
        <taxon>Bacteria</taxon>
        <taxon>Pseudomonadati</taxon>
        <taxon>Bacteroidota</taxon>
        <taxon>Sphingobacteriia</taxon>
        <taxon>Sphingobacteriales</taxon>
        <taxon>Sphingobacteriaceae</taxon>
        <taxon>Olivibacter</taxon>
    </lineage>
</organism>
<evidence type="ECO:0000313" key="1">
    <source>
        <dbReference type="EMBL" id="SEK52777.1"/>
    </source>
</evidence>
<proteinExistence type="predicted"/>
<evidence type="ECO:0000313" key="2">
    <source>
        <dbReference type="Proteomes" id="UP000199421"/>
    </source>
</evidence>
<gene>
    <name evidence="1" type="ORF">SAMN05661044_00457</name>
</gene>
<sequence>MEQLLSIDLLRRLKLHGYTALIPKSERNHAPVFAITNYPVEELQSKGPNAPLHEDNFLIIDELLLHEDELTFNGVVVLPDEDLSSAL</sequence>
<name>A0A1H7HT02_OLID1</name>
<dbReference type="RefSeq" id="WP_093317745.1">
    <property type="nucleotide sequence ID" value="NZ_FOAF01000001.1"/>
</dbReference>
<reference evidence="2" key="1">
    <citation type="submission" date="2016-10" db="EMBL/GenBank/DDBJ databases">
        <authorList>
            <person name="Varghese N."/>
            <person name="Submissions S."/>
        </authorList>
    </citation>
    <scope>NUCLEOTIDE SEQUENCE [LARGE SCALE GENOMIC DNA]</scope>
    <source>
        <strain evidence="2">DSM 18733</strain>
    </source>
</reference>
<protein>
    <submittedName>
        <fullName evidence="1">Uncharacterized protein</fullName>
    </submittedName>
</protein>
<dbReference type="OrthoDB" id="9954884at2"/>
<dbReference type="EMBL" id="FOAF01000001">
    <property type="protein sequence ID" value="SEK52777.1"/>
    <property type="molecule type" value="Genomic_DNA"/>
</dbReference>
<dbReference type="Proteomes" id="UP000199421">
    <property type="component" value="Unassembled WGS sequence"/>
</dbReference>
<keyword evidence="2" id="KW-1185">Reference proteome</keyword>
<accession>A0A1H7HT02</accession>